<keyword evidence="11" id="KW-1185">Reference proteome</keyword>
<dbReference type="Gene3D" id="1.20.1720.10">
    <property type="entry name" value="Multidrug resistance protein D"/>
    <property type="match status" value="1"/>
</dbReference>
<feature type="compositionally biased region" description="Basic and acidic residues" evidence="7">
    <location>
        <begin position="573"/>
        <end position="595"/>
    </location>
</feature>
<evidence type="ECO:0000256" key="1">
    <source>
        <dbReference type="ARBA" id="ARBA00004127"/>
    </source>
</evidence>
<dbReference type="SUPFAM" id="SSF103473">
    <property type="entry name" value="MFS general substrate transporter"/>
    <property type="match status" value="1"/>
</dbReference>
<dbReference type="InterPro" id="IPR020846">
    <property type="entry name" value="MFS_dom"/>
</dbReference>
<evidence type="ECO:0000256" key="6">
    <source>
        <dbReference type="ARBA" id="ARBA00023136"/>
    </source>
</evidence>
<feature type="transmembrane region" description="Helical" evidence="8">
    <location>
        <begin position="84"/>
        <end position="109"/>
    </location>
</feature>
<dbReference type="PANTHER" id="PTHR23501:SF102">
    <property type="entry name" value="DRUG TRANSPORTER, PUTATIVE (AFU_ORTHOLOGUE AFUA_3G08530)-RELATED"/>
    <property type="match status" value="1"/>
</dbReference>
<comment type="similarity">
    <text evidence="2">Belongs to the major facilitator superfamily.</text>
</comment>
<name>A0A261Y2R5_9FUNG</name>
<organism evidence="10 11">
    <name type="scientific">Bifiguratus adelaidae</name>
    <dbReference type="NCBI Taxonomy" id="1938954"/>
    <lineage>
        <taxon>Eukaryota</taxon>
        <taxon>Fungi</taxon>
        <taxon>Fungi incertae sedis</taxon>
        <taxon>Mucoromycota</taxon>
        <taxon>Mucoromycotina</taxon>
        <taxon>Endogonomycetes</taxon>
        <taxon>Endogonales</taxon>
        <taxon>Endogonales incertae sedis</taxon>
        <taxon>Bifiguratus</taxon>
    </lineage>
</organism>
<keyword evidence="4 8" id="KW-0812">Transmembrane</keyword>
<proteinExistence type="inferred from homology"/>
<evidence type="ECO:0000256" key="3">
    <source>
        <dbReference type="ARBA" id="ARBA00022448"/>
    </source>
</evidence>
<dbReference type="GO" id="GO:0012505">
    <property type="term" value="C:endomembrane system"/>
    <property type="evidence" value="ECO:0007669"/>
    <property type="project" value="UniProtKB-SubCell"/>
</dbReference>
<feature type="transmembrane region" description="Helical" evidence="8">
    <location>
        <begin position="280"/>
        <end position="297"/>
    </location>
</feature>
<dbReference type="CDD" id="cd17502">
    <property type="entry name" value="MFS_Azr1_MDR_like"/>
    <property type="match status" value="1"/>
</dbReference>
<feature type="transmembrane region" description="Helical" evidence="8">
    <location>
        <begin position="239"/>
        <end position="259"/>
    </location>
</feature>
<dbReference type="PROSITE" id="PS50850">
    <property type="entry name" value="MFS"/>
    <property type="match status" value="1"/>
</dbReference>
<evidence type="ECO:0000256" key="2">
    <source>
        <dbReference type="ARBA" id="ARBA00008335"/>
    </source>
</evidence>
<feature type="compositionally biased region" description="Basic and acidic residues" evidence="7">
    <location>
        <begin position="1"/>
        <end position="45"/>
    </location>
</feature>
<evidence type="ECO:0000256" key="5">
    <source>
        <dbReference type="ARBA" id="ARBA00022989"/>
    </source>
</evidence>
<dbReference type="AlphaFoldDB" id="A0A261Y2R5"/>
<dbReference type="Pfam" id="PF07690">
    <property type="entry name" value="MFS_1"/>
    <property type="match status" value="1"/>
</dbReference>
<dbReference type="Proteomes" id="UP000242875">
    <property type="component" value="Unassembled WGS sequence"/>
</dbReference>
<dbReference type="OrthoDB" id="10021397at2759"/>
<dbReference type="InterPro" id="IPR036259">
    <property type="entry name" value="MFS_trans_sf"/>
</dbReference>
<dbReference type="PANTHER" id="PTHR23501">
    <property type="entry name" value="MAJOR FACILITATOR SUPERFAMILY"/>
    <property type="match status" value="1"/>
</dbReference>
<dbReference type="EMBL" id="MVBO01000030">
    <property type="protein sequence ID" value="OZJ04794.1"/>
    <property type="molecule type" value="Genomic_DNA"/>
</dbReference>
<feature type="region of interest" description="Disordered" evidence="7">
    <location>
        <begin position="1"/>
        <end position="74"/>
    </location>
</feature>
<keyword evidence="6 8" id="KW-0472">Membrane</keyword>
<evidence type="ECO:0000259" key="9">
    <source>
        <dbReference type="PROSITE" id="PS50850"/>
    </source>
</evidence>
<feature type="transmembrane region" description="Helical" evidence="8">
    <location>
        <begin position="183"/>
        <end position="202"/>
    </location>
</feature>
<dbReference type="GO" id="GO:0022857">
    <property type="term" value="F:transmembrane transporter activity"/>
    <property type="evidence" value="ECO:0007669"/>
    <property type="project" value="InterPro"/>
</dbReference>
<protein>
    <recommendedName>
        <fullName evidence="9">Major facilitator superfamily (MFS) profile domain-containing protein</fullName>
    </recommendedName>
</protein>
<keyword evidence="5 8" id="KW-1133">Transmembrane helix</keyword>
<keyword evidence="3" id="KW-0813">Transport</keyword>
<feature type="transmembrane region" description="Helical" evidence="8">
    <location>
        <begin position="412"/>
        <end position="433"/>
    </location>
</feature>
<comment type="caution">
    <text evidence="10">The sequence shown here is derived from an EMBL/GenBank/DDBJ whole genome shotgun (WGS) entry which is preliminary data.</text>
</comment>
<evidence type="ECO:0000256" key="8">
    <source>
        <dbReference type="SAM" id="Phobius"/>
    </source>
</evidence>
<feature type="transmembrane region" description="Helical" evidence="8">
    <location>
        <begin position="121"/>
        <end position="139"/>
    </location>
</feature>
<evidence type="ECO:0000256" key="7">
    <source>
        <dbReference type="SAM" id="MobiDB-lite"/>
    </source>
</evidence>
<dbReference type="InterPro" id="IPR011701">
    <property type="entry name" value="MFS"/>
</dbReference>
<accession>A0A261Y2R5</accession>
<comment type="subcellular location">
    <subcellularLocation>
        <location evidence="1">Endomembrane system</location>
        <topology evidence="1">Multi-pass membrane protein</topology>
    </subcellularLocation>
</comment>
<feature type="transmembrane region" description="Helical" evidence="8">
    <location>
        <begin position="439"/>
        <end position="461"/>
    </location>
</feature>
<feature type="transmembrane region" description="Helical" evidence="8">
    <location>
        <begin position="151"/>
        <end position="177"/>
    </location>
</feature>
<feature type="transmembrane region" description="Helical" evidence="8">
    <location>
        <begin position="378"/>
        <end position="400"/>
    </location>
</feature>
<feature type="compositionally biased region" description="Low complexity" evidence="7">
    <location>
        <begin position="48"/>
        <end position="58"/>
    </location>
</feature>
<feature type="region of interest" description="Disordered" evidence="7">
    <location>
        <begin position="572"/>
        <end position="614"/>
    </location>
</feature>
<sequence>MDDRSDLGPDKKEIDEQGGAEDRNMAAAGDKHEVFSEKSEVENINEKTPTSTPTSTSTEVAKDAGKTEPAAIGPAHPMPKKQRLIVFFGLSLCIFLGALDQTIVSTALSQIVSDLHGFDKIAWIGAAYTLSFSSTQIIFGKLSDIFGRKMMMFVALVIFMSGSALCGAAQSMIMLIICRAYQGIGGGGLLSMTQIIVSDIVALQERGKYMGIIGAWRTLASVAGPLLGGVFSDKVSWRWAFYVNLPTGGVACLIMFFFLDIKKPGVSFKEKIKMIDFLGIALNMVAVTMVLLGLNWGGTTYSWSSAAVVVPLVIGGFFTGIFIIVEWRFAKYPIVPLRLWKRLSSAMIYLAALFHGMAFMALSYYTPLYFQGGKGTSAIEAGINSITYMTSLTAFSIISGQIQSRTGRYRELLWFGMAGMIVGTGLMATWTTTTPMSKIIGYQFIAGYSTGITMQIFLVGLQAELSAKQRKTDLAVVTSMFTFMRSLGQAIGLSVCGVVLQNTVTNLGGAIAVQAVQDISSISTLPPNEQIIVRNAFVAGVNRIYLTVLAFEGVSFIGTLFMKHNSLRHGRISKSEKAENEKPAEAKAEESDQKPSIEPAQLEAGTVKEEESKS</sequence>
<feature type="domain" description="Major facilitator superfamily (MFS) profile" evidence="9">
    <location>
        <begin position="86"/>
        <end position="567"/>
    </location>
</feature>
<dbReference type="GO" id="GO:0005886">
    <property type="term" value="C:plasma membrane"/>
    <property type="evidence" value="ECO:0007669"/>
    <property type="project" value="TreeGrafter"/>
</dbReference>
<evidence type="ECO:0000313" key="10">
    <source>
        <dbReference type="EMBL" id="OZJ04794.1"/>
    </source>
</evidence>
<evidence type="ECO:0000256" key="4">
    <source>
        <dbReference type="ARBA" id="ARBA00022692"/>
    </source>
</evidence>
<feature type="transmembrane region" description="Helical" evidence="8">
    <location>
        <begin position="209"/>
        <end position="227"/>
    </location>
</feature>
<feature type="transmembrane region" description="Helical" evidence="8">
    <location>
        <begin position="544"/>
        <end position="562"/>
    </location>
</feature>
<gene>
    <name evidence="10" type="ORF">BZG36_01875</name>
</gene>
<evidence type="ECO:0000313" key="11">
    <source>
        <dbReference type="Proteomes" id="UP000242875"/>
    </source>
</evidence>
<dbReference type="Gene3D" id="1.20.1250.20">
    <property type="entry name" value="MFS general substrate transporter like domains"/>
    <property type="match status" value="1"/>
</dbReference>
<feature type="transmembrane region" description="Helical" evidence="8">
    <location>
        <begin position="346"/>
        <end position="366"/>
    </location>
</feature>
<dbReference type="FunFam" id="1.20.1720.10:FF:000013">
    <property type="entry name" value="Related to multidrug resistance proteins"/>
    <property type="match status" value="1"/>
</dbReference>
<feature type="transmembrane region" description="Helical" evidence="8">
    <location>
        <begin position="303"/>
        <end position="325"/>
    </location>
</feature>
<reference evidence="10 11" key="1">
    <citation type="journal article" date="2017" name="Mycologia">
        <title>Bifiguratus adelaidae, gen. et sp. nov., a new member of Mucoromycotina in endophytic and soil-dwelling habitats.</title>
        <authorList>
            <person name="Torres-Cruz T.J."/>
            <person name="Billingsley Tobias T.L."/>
            <person name="Almatruk M."/>
            <person name="Hesse C."/>
            <person name="Kuske C.R."/>
            <person name="Desiro A."/>
            <person name="Benucci G.M."/>
            <person name="Bonito G."/>
            <person name="Stajich J.E."/>
            <person name="Dunlap C."/>
            <person name="Arnold A.E."/>
            <person name="Porras-Alfaro A."/>
        </authorList>
    </citation>
    <scope>NUCLEOTIDE SEQUENCE [LARGE SCALE GENOMIC DNA]</scope>
    <source>
        <strain evidence="10 11">AZ0501</strain>
    </source>
</reference>